<protein>
    <submittedName>
        <fullName evidence="2">Uncharacterized protein</fullName>
    </submittedName>
</protein>
<feature type="transmembrane region" description="Helical" evidence="1">
    <location>
        <begin position="47"/>
        <end position="65"/>
    </location>
</feature>
<evidence type="ECO:0000313" key="3">
    <source>
        <dbReference type="Proteomes" id="UP001500804"/>
    </source>
</evidence>
<accession>A0ABP9NGZ3</accession>
<gene>
    <name evidence="2" type="ORF">GCM10023320_14080</name>
</gene>
<dbReference type="RefSeq" id="WP_345603985.1">
    <property type="nucleotide sequence ID" value="NZ_BAABJO010000004.1"/>
</dbReference>
<comment type="caution">
    <text evidence="2">The sequence shown here is derived from an EMBL/GenBank/DDBJ whole genome shotgun (WGS) entry which is preliminary data.</text>
</comment>
<name>A0ABP9NGZ3_9PSEU</name>
<dbReference type="EMBL" id="BAABJO010000004">
    <property type="protein sequence ID" value="GAA5115344.1"/>
    <property type="molecule type" value="Genomic_DNA"/>
</dbReference>
<keyword evidence="3" id="KW-1185">Reference proteome</keyword>
<feature type="transmembrane region" description="Helical" evidence="1">
    <location>
        <begin position="20"/>
        <end position="41"/>
    </location>
</feature>
<keyword evidence="1" id="KW-1133">Transmembrane helix</keyword>
<dbReference type="Proteomes" id="UP001500804">
    <property type="component" value="Unassembled WGS sequence"/>
</dbReference>
<organism evidence="2 3">
    <name type="scientific">Pseudonocardia adelaidensis</name>
    <dbReference type="NCBI Taxonomy" id="648754"/>
    <lineage>
        <taxon>Bacteria</taxon>
        <taxon>Bacillati</taxon>
        <taxon>Actinomycetota</taxon>
        <taxon>Actinomycetes</taxon>
        <taxon>Pseudonocardiales</taxon>
        <taxon>Pseudonocardiaceae</taxon>
        <taxon>Pseudonocardia</taxon>
    </lineage>
</organism>
<keyword evidence="1" id="KW-0812">Transmembrane</keyword>
<keyword evidence="1" id="KW-0472">Membrane</keyword>
<evidence type="ECO:0000256" key="1">
    <source>
        <dbReference type="SAM" id="Phobius"/>
    </source>
</evidence>
<feature type="transmembrane region" description="Helical" evidence="1">
    <location>
        <begin position="72"/>
        <end position="90"/>
    </location>
</feature>
<sequence length="169" mass="17836">MTHSLRTRGTPTVVLVRRGLVALTVIGILATAFELAAARHWNEWEQLIPWAALLALASAAALSALPGGRGTTAARVLALLVLGASAYGVLEHLLVNVGSGPHDQRYADAWQSFSLFERGWYAITKTVGPAPPLAPGVLGQTALLLLLATICHPHRPDNRQDDPGARSAG</sequence>
<evidence type="ECO:0000313" key="2">
    <source>
        <dbReference type="EMBL" id="GAA5115344.1"/>
    </source>
</evidence>
<feature type="transmembrane region" description="Helical" evidence="1">
    <location>
        <begin position="133"/>
        <end position="151"/>
    </location>
</feature>
<proteinExistence type="predicted"/>
<reference evidence="3" key="1">
    <citation type="journal article" date="2019" name="Int. J. Syst. Evol. Microbiol.">
        <title>The Global Catalogue of Microorganisms (GCM) 10K type strain sequencing project: providing services to taxonomists for standard genome sequencing and annotation.</title>
        <authorList>
            <consortium name="The Broad Institute Genomics Platform"/>
            <consortium name="The Broad Institute Genome Sequencing Center for Infectious Disease"/>
            <person name="Wu L."/>
            <person name="Ma J."/>
        </authorList>
    </citation>
    <scope>NUCLEOTIDE SEQUENCE [LARGE SCALE GENOMIC DNA]</scope>
    <source>
        <strain evidence="3">JCM 18302</strain>
    </source>
</reference>